<evidence type="ECO:0000256" key="1">
    <source>
        <dbReference type="SAM" id="MobiDB-lite"/>
    </source>
</evidence>
<keyword evidence="3" id="KW-1185">Reference proteome</keyword>
<protein>
    <submittedName>
        <fullName evidence="2">Uncharacterized protein</fullName>
    </submittedName>
</protein>
<feature type="region of interest" description="Disordered" evidence="1">
    <location>
        <begin position="52"/>
        <end position="103"/>
    </location>
</feature>
<sequence>MKAAVDGKLPLVVVNPRFPKSSDSADLRDLAEEAREREKVTFTASELPVVASDQNVVTSDPKERERLRGAKSNSDEGAGEEQQRRRNKGEKQTAGMGYRKRII</sequence>
<name>A0A8T3AS53_DENNO</name>
<organism evidence="2 3">
    <name type="scientific">Dendrobium nobile</name>
    <name type="common">Orchid</name>
    <dbReference type="NCBI Taxonomy" id="94219"/>
    <lineage>
        <taxon>Eukaryota</taxon>
        <taxon>Viridiplantae</taxon>
        <taxon>Streptophyta</taxon>
        <taxon>Embryophyta</taxon>
        <taxon>Tracheophyta</taxon>
        <taxon>Spermatophyta</taxon>
        <taxon>Magnoliopsida</taxon>
        <taxon>Liliopsida</taxon>
        <taxon>Asparagales</taxon>
        <taxon>Orchidaceae</taxon>
        <taxon>Epidendroideae</taxon>
        <taxon>Malaxideae</taxon>
        <taxon>Dendrobiinae</taxon>
        <taxon>Dendrobium</taxon>
    </lineage>
</organism>
<evidence type="ECO:0000313" key="3">
    <source>
        <dbReference type="Proteomes" id="UP000829196"/>
    </source>
</evidence>
<dbReference type="Proteomes" id="UP000829196">
    <property type="component" value="Unassembled WGS sequence"/>
</dbReference>
<comment type="caution">
    <text evidence="2">The sequence shown here is derived from an EMBL/GenBank/DDBJ whole genome shotgun (WGS) entry which is preliminary data.</text>
</comment>
<gene>
    <name evidence="2" type="ORF">KFK09_023251</name>
</gene>
<accession>A0A8T3AS53</accession>
<dbReference type="EMBL" id="JAGYWB010000016">
    <property type="protein sequence ID" value="KAI0496925.1"/>
    <property type="molecule type" value="Genomic_DNA"/>
</dbReference>
<dbReference type="AlphaFoldDB" id="A0A8T3AS53"/>
<proteinExistence type="predicted"/>
<reference evidence="2" key="1">
    <citation type="journal article" date="2022" name="Front. Genet.">
        <title>Chromosome-Scale Assembly of the Dendrobium nobile Genome Provides Insights Into the Molecular Mechanism of the Biosynthesis of the Medicinal Active Ingredient of Dendrobium.</title>
        <authorList>
            <person name="Xu Q."/>
            <person name="Niu S.-C."/>
            <person name="Li K.-L."/>
            <person name="Zheng P.-J."/>
            <person name="Zhang X.-J."/>
            <person name="Jia Y."/>
            <person name="Liu Y."/>
            <person name="Niu Y.-X."/>
            <person name="Yu L.-H."/>
            <person name="Chen D.-F."/>
            <person name="Zhang G.-Q."/>
        </authorList>
    </citation>
    <scope>NUCLEOTIDE SEQUENCE</scope>
    <source>
        <tissue evidence="2">Leaf</tissue>
    </source>
</reference>
<evidence type="ECO:0000313" key="2">
    <source>
        <dbReference type="EMBL" id="KAI0496925.1"/>
    </source>
</evidence>